<keyword evidence="2" id="KW-1185">Reference proteome</keyword>
<dbReference type="EMBL" id="CM042883">
    <property type="protein sequence ID" value="KAI4374452.1"/>
    <property type="molecule type" value="Genomic_DNA"/>
</dbReference>
<reference evidence="2" key="1">
    <citation type="journal article" date="2023" name="Front. Plant Sci.">
        <title>Chromosomal-level genome assembly of Melastoma candidum provides insights into trichome evolution.</title>
        <authorList>
            <person name="Zhong Y."/>
            <person name="Wu W."/>
            <person name="Sun C."/>
            <person name="Zou P."/>
            <person name="Liu Y."/>
            <person name="Dai S."/>
            <person name="Zhou R."/>
        </authorList>
    </citation>
    <scope>NUCLEOTIDE SEQUENCE [LARGE SCALE GENOMIC DNA]</scope>
</reference>
<evidence type="ECO:0000313" key="2">
    <source>
        <dbReference type="Proteomes" id="UP001057402"/>
    </source>
</evidence>
<dbReference type="Proteomes" id="UP001057402">
    <property type="component" value="Chromosome 4"/>
</dbReference>
<name>A0ACB9RES5_9MYRT</name>
<comment type="caution">
    <text evidence="1">The sequence shown here is derived from an EMBL/GenBank/DDBJ whole genome shotgun (WGS) entry which is preliminary data.</text>
</comment>
<gene>
    <name evidence="1" type="ORF">MLD38_012445</name>
</gene>
<protein>
    <submittedName>
        <fullName evidence="1">Uncharacterized protein</fullName>
    </submittedName>
</protein>
<proteinExistence type="predicted"/>
<organism evidence="1 2">
    <name type="scientific">Melastoma candidum</name>
    <dbReference type="NCBI Taxonomy" id="119954"/>
    <lineage>
        <taxon>Eukaryota</taxon>
        <taxon>Viridiplantae</taxon>
        <taxon>Streptophyta</taxon>
        <taxon>Embryophyta</taxon>
        <taxon>Tracheophyta</taxon>
        <taxon>Spermatophyta</taxon>
        <taxon>Magnoliopsida</taxon>
        <taxon>eudicotyledons</taxon>
        <taxon>Gunneridae</taxon>
        <taxon>Pentapetalae</taxon>
        <taxon>rosids</taxon>
        <taxon>malvids</taxon>
        <taxon>Myrtales</taxon>
        <taxon>Melastomataceae</taxon>
        <taxon>Melastomatoideae</taxon>
        <taxon>Melastomateae</taxon>
        <taxon>Melastoma</taxon>
    </lineage>
</organism>
<sequence>MGNPHGKWPSKATKLETTIWAIRILLICLGIGSCIALKAAIIPYASSFVVDTIPCIWNYGRVLFSPPCIYIVANCIIMATTASTSFHHQNNLCRKADTAPPSLYSQRSRVLEMQFDDKGGGKLEEKPEVIKQMITDSGIALNTSEARVGCNSSDLPDNPSNTSGATPGDRTMEEESFETFLIQDVAGSINKGGAARKARSKAAVRNKEDCSGVVELQLKGEGNEKSKQEGSSTAFPESEDGELPETSAAEVDEGTDTLDSIWTEITGGHGKQPTLQPKKSDTWDKATRKALNEAKPGGGGKSLRKSETFRGRRKATVEVMKEKSMGQDELRLRIEAFIRKNRDYLRLQREESDLRVNSGITYG</sequence>
<evidence type="ECO:0000313" key="1">
    <source>
        <dbReference type="EMBL" id="KAI4374452.1"/>
    </source>
</evidence>
<accession>A0ACB9RES5</accession>